<dbReference type="EMBL" id="ML976009">
    <property type="protein sequence ID" value="KAF1945550.1"/>
    <property type="molecule type" value="Genomic_DNA"/>
</dbReference>
<gene>
    <name evidence="2" type="ORF">EJ02DRAFT_338638</name>
</gene>
<dbReference type="InterPro" id="IPR056632">
    <property type="entry name" value="DUF7730"/>
</dbReference>
<evidence type="ECO:0000313" key="2">
    <source>
        <dbReference type="EMBL" id="KAF1945550.1"/>
    </source>
</evidence>
<evidence type="ECO:0000259" key="1">
    <source>
        <dbReference type="Pfam" id="PF24864"/>
    </source>
</evidence>
<keyword evidence="3" id="KW-1185">Reference proteome</keyword>
<sequence length="160" mass="18942">NRYTEAIEMIYTSNYFSFKGARSVLALRKMVHLQHWQTIRHINISTVFLTPMDLWRRHRPFPPECYEDWERCCTAIRDLRILRSLRLDIIVWDDAECNDSASIDQESFLAILKPFCGTSPPIFEVELNRNIPEHVLQALGTPMFSLIIKRRPYNMVLFPI</sequence>
<dbReference type="Proteomes" id="UP000800038">
    <property type="component" value="Unassembled WGS sequence"/>
</dbReference>
<evidence type="ECO:0000313" key="3">
    <source>
        <dbReference type="Proteomes" id="UP000800038"/>
    </source>
</evidence>
<accession>A0A6A5SZX8</accession>
<organism evidence="2 3">
    <name type="scientific">Clathrospora elynae</name>
    <dbReference type="NCBI Taxonomy" id="706981"/>
    <lineage>
        <taxon>Eukaryota</taxon>
        <taxon>Fungi</taxon>
        <taxon>Dikarya</taxon>
        <taxon>Ascomycota</taxon>
        <taxon>Pezizomycotina</taxon>
        <taxon>Dothideomycetes</taxon>
        <taxon>Pleosporomycetidae</taxon>
        <taxon>Pleosporales</taxon>
        <taxon>Diademaceae</taxon>
        <taxon>Clathrospora</taxon>
    </lineage>
</organism>
<proteinExistence type="predicted"/>
<protein>
    <recommendedName>
        <fullName evidence="1">DUF7730 domain-containing protein</fullName>
    </recommendedName>
</protein>
<feature type="non-terminal residue" evidence="2">
    <location>
        <position position="1"/>
    </location>
</feature>
<dbReference type="AlphaFoldDB" id="A0A6A5SZX8"/>
<name>A0A6A5SZX8_9PLEO</name>
<dbReference type="OrthoDB" id="4757095at2759"/>
<feature type="domain" description="DUF7730" evidence="1">
    <location>
        <begin position="3"/>
        <end position="93"/>
    </location>
</feature>
<dbReference type="Pfam" id="PF24864">
    <property type="entry name" value="DUF7730"/>
    <property type="match status" value="1"/>
</dbReference>
<reference evidence="2" key="1">
    <citation type="journal article" date="2020" name="Stud. Mycol.">
        <title>101 Dothideomycetes genomes: a test case for predicting lifestyles and emergence of pathogens.</title>
        <authorList>
            <person name="Haridas S."/>
            <person name="Albert R."/>
            <person name="Binder M."/>
            <person name="Bloem J."/>
            <person name="Labutti K."/>
            <person name="Salamov A."/>
            <person name="Andreopoulos B."/>
            <person name="Baker S."/>
            <person name="Barry K."/>
            <person name="Bills G."/>
            <person name="Bluhm B."/>
            <person name="Cannon C."/>
            <person name="Castanera R."/>
            <person name="Culley D."/>
            <person name="Daum C."/>
            <person name="Ezra D."/>
            <person name="Gonzalez J."/>
            <person name="Henrissat B."/>
            <person name="Kuo A."/>
            <person name="Liang C."/>
            <person name="Lipzen A."/>
            <person name="Lutzoni F."/>
            <person name="Magnuson J."/>
            <person name="Mondo S."/>
            <person name="Nolan M."/>
            <person name="Ohm R."/>
            <person name="Pangilinan J."/>
            <person name="Park H.-J."/>
            <person name="Ramirez L."/>
            <person name="Alfaro M."/>
            <person name="Sun H."/>
            <person name="Tritt A."/>
            <person name="Yoshinaga Y."/>
            <person name="Zwiers L.-H."/>
            <person name="Turgeon B."/>
            <person name="Goodwin S."/>
            <person name="Spatafora J."/>
            <person name="Crous P."/>
            <person name="Grigoriev I."/>
        </authorList>
    </citation>
    <scope>NUCLEOTIDE SEQUENCE</scope>
    <source>
        <strain evidence="2">CBS 161.51</strain>
    </source>
</reference>